<sequence length="295" mass="33459">MPSLRHIRRRISSVRSTQQITKAMKMVAAAKLRRAQDRMLSARPYAHKIADVVNSLALRVNRDRHPLLSLREGKRALVVVITADRGLCGAFNANVIKRTVAFLEEEPFSEKSLLIIGRKAADFFKRRTYPIRETHTDLFRNLTFAQASNIGKKLVEAYTQDTVDEIYLVYNEFKSVLQQRLTVQRLLPFVPQRDTRQAGHPPGGYPEEAIIDYLYEPSVDALLDHLLNKHVEVQVFQALLESAASEQGARMTAMEAATENAADMIQRLTLYFNKVRQASITKELIEVVSGAEALR</sequence>
<dbReference type="Gene3D" id="1.10.287.80">
    <property type="entry name" value="ATP synthase, gamma subunit, helix hairpin domain"/>
    <property type="match status" value="2"/>
</dbReference>
<dbReference type="FunFam" id="1.10.287.80:FF:000003">
    <property type="entry name" value="ATP synthase gamma chain, chloroplastic"/>
    <property type="match status" value="1"/>
</dbReference>
<dbReference type="Pfam" id="PF00231">
    <property type="entry name" value="ATP-synt"/>
    <property type="match status" value="1"/>
</dbReference>
<dbReference type="GO" id="GO:0005886">
    <property type="term" value="C:plasma membrane"/>
    <property type="evidence" value="ECO:0007669"/>
    <property type="project" value="UniProtKB-SubCell"/>
</dbReference>
<keyword evidence="6 11" id="KW-0406">Ion transport</keyword>
<comment type="subunit">
    <text evidence="11">F-type ATPases have 2 components, CF(1) - the catalytic core - and CF(0) - the membrane proton channel. CF(1) has five subunits: alpha(3), beta(3), gamma(1), delta(1), epsilon(1). CF(0) has three main subunits: a, b and c.</text>
</comment>
<comment type="similarity">
    <text evidence="3 11">Belongs to the ATPase gamma chain family.</text>
</comment>
<keyword evidence="5 11" id="KW-0375">Hydrogen ion transport</keyword>
<reference evidence="12" key="1">
    <citation type="submission" date="2020-07" db="EMBL/GenBank/DDBJ databases">
        <title>Huge and variable diversity of episymbiotic CPR bacteria and DPANN archaea in groundwater ecosystems.</title>
        <authorList>
            <person name="He C.Y."/>
            <person name="Keren R."/>
            <person name="Whittaker M."/>
            <person name="Farag I.F."/>
            <person name="Doudna J."/>
            <person name="Cate J.H.D."/>
            <person name="Banfield J.F."/>
        </authorList>
    </citation>
    <scope>NUCLEOTIDE SEQUENCE</scope>
    <source>
        <strain evidence="12">NC_groundwater_717_Ag_S-0.2um_59_8</strain>
    </source>
</reference>
<evidence type="ECO:0000256" key="11">
    <source>
        <dbReference type="HAMAP-Rule" id="MF_00815"/>
    </source>
</evidence>
<dbReference type="Gene3D" id="3.40.1380.10">
    <property type="match status" value="1"/>
</dbReference>
<evidence type="ECO:0000313" key="13">
    <source>
        <dbReference type="Proteomes" id="UP000741360"/>
    </source>
</evidence>
<proteinExistence type="inferred from homology"/>
<dbReference type="GO" id="GO:0009579">
    <property type="term" value="C:thylakoid"/>
    <property type="evidence" value="ECO:0007669"/>
    <property type="project" value="UniProtKB-SubCell"/>
</dbReference>
<organism evidence="12 13">
    <name type="scientific">Tectimicrobiota bacterium</name>
    <dbReference type="NCBI Taxonomy" id="2528274"/>
    <lineage>
        <taxon>Bacteria</taxon>
        <taxon>Pseudomonadati</taxon>
        <taxon>Nitrospinota/Tectimicrobiota group</taxon>
        <taxon>Candidatus Tectimicrobiota</taxon>
    </lineage>
</organism>
<dbReference type="SUPFAM" id="SSF52943">
    <property type="entry name" value="ATP synthase (F1-ATPase), gamma subunit"/>
    <property type="match status" value="1"/>
</dbReference>
<dbReference type="GO" id="GO:0005524">
    <property type="term" value="F:ATP binding"/>
    <property type="evidence" value="ECO:0007669"/>
    <property type="project" value="UniProtKB-UniRule"/>
</dbReference>
<evidence type="ECO:0000313" key="12">
    <source>
        <dbReference type="EMBL" id="MBI3016287.1"/>
    </source>
</evidence>
<evidence type="ECO:0000256" key="4">
    <source>
        <dbReference type="ARBA" id="ARBA00022448"/>
    </source>
</evidence>
<dbReference type="InterPro" id="IPR000131">
    <property type="entry name" value="ATP_synth_F1_gsu"/>
</dbReference>
<dbReference type="PANTHER" id="PTHR11693:SF22">
    <property type="entry name" value="ATP SYNTHASE SUBUNIT GAMMA, MITOCHONDRIAL"/>
    <property type="match status" value="1"/>
</dbReference>
<evidence type="ECO:0000256" key="8">
    <source>
        <dbReference type="ARBA" id="ARBA00023196"/>
    </source>
</evidence>
<dbReference type="PRINTS" id="PR00126">
    <property type="entry name" value="ATPASEGAMMA"/>
</dbReference>
<dbReference type="Proteomes" id="UP000741360">
    <property type="component" value="Unassembled WGS sequence"/>
</dbReference>
<evidence type="ECO:0000256" key="5">
    <source>
        <dbReference type="ARBA" id="ARBA00022781"/>
    </source>
</evidence>
<protein>
    <recommendedName>
        <fullName evidence="11">ATP synthase gamma chain</fullName>
    </recommendedName>
    <alternativeName>
        <fullName evidence="11">ATP synthase F1 sector gamma subunit</fullName>
    </alternativeName>
    <alternativeName>
        <fullName evidence="11">F-ATPase gamma subunit</fullName>
    </alternativeName>
</protein>
<keyword evidence="9 11" id="KW-0066">ATP synthesis</keyword>
<keyword evidence="11" id="KW-1003">Cell membrane</keyword>
<dbReference type="NCBIfam" id="NF004145">
    <property type="entry name" value="PRK05621.1-2"/>
    <property type="match status" value="1"/>
</dbReference>
<accession>A0A932GS77</accession>
<evidence type="ECO:0000256" key="10">
    <source>
        <dbReference type="ARBA" id="ARBA00060385"/>
    </source>
</evidence>
<dbReference type="GO" id="GO:0046933">
    <property type="term" value="F:proton-transporting ATP synthase activity, rotational mechanism"/>
    <property type="evidence" value="ECO:0007669"/>
    <property type="project" value="UniProtKB-UniRule"/>
</dbReference>
<dbReference type="InterPro" id="IPR035968">
    <property type="entry name" value="ATP_synth_F1_ATPase_gsu"/>
</dbReference>
<evidence type="ECO:0000256" key="3">
    <source>
        <dbReference type="ARBA" id="ARBA00007681"/>
    </source>
</evidence>
<dbReference type="CDD" id="cd12151">
    <property type="entry name" value="F1-ATPase_gamma"/>
    <property type="match status" value="1"/>
</dbReference>
<dbReference type="PROSITE" id="PS00153">
    <property type="entry name" value="ATPASE_GAMMA"/>
    <property type="match status" value="1"/>
</dbReference>
<evidence type="ECO:0000256" key="9">
    <source>
        <dbReference type="ARBA" id="ARBA00023310"/>
    </source>
</evidence>
<keyword evidence="4 11" id="KW-0813">Transport</keyword>
<comment type="caution">
    <text evidence="12">The sequence shown here is derived from an EMBL/GenBank/DDBJ whole genome shotgun (WGS) entry which is preliminary data.</text>
</comment>
<keyword evidence="7 11" id="KW-0472">Membrane</keyword>
<evidence type="ECO:0000256" key="2">
    <source>
        <dbReference type="ARBA" id="ARBA00004170"/>
    </source>
</evidence>
<dbReference type="AlphaFoldDB" id="A0A932GS77"/>
<comment type="function">
    <text evidence="1 11">Produces ATP from ADP in the presence of a proton gradient across the membrane. The gamma chain is believed to be important in regulating ATPase activity and the flow of protons through the CF(0) complex.</text>
</comment>
<evidence type="ECO:0000256" key="7">
    <source>
        <dbReference type="ARBA" id="ARBA00023136"/>
    </source>
</evidence>
<dbReference type="PANTHER" id="PTHR11693">
    <property type="entry name" value="ATP SYNTHASE GAMMA CHAIN"/>
    <property type="match status" value="1"/>
</dbReference>
<dbReference type="GO" id="GO:0045259">
    <property type="term" value="C:proton-transporting ATP synthase complex"/>
    <property type="evidence" value="ECO:0007669"/>
    <property type="project" value="UniProtKB-KW"/>
</dbReference>
<evidence type="ECO:0000256" key="6">
    <source>
        <dbReference type="ARBA" id="ARBA00023065"/>
    </source>
</evidence>
<keyword evidence="8 11" id="KW-0139">CF(1)</keyword>
<gene>
    <name evidence="11 12" type="primary">atpG</name>
    <name evidence="12" type="ORF">HYY65_14770</name>
</gene>
<dbReference type="NCBIfam" id="TIGR01146">
    <property type="entry name" value="ATPsyn_F1gamma"/>
    <property type="match status" value="1"/>
</dbReference>
<name>A0A932GS77_UNCTE</name>
<dbReference type="EMBL" id="JACPSX010000285">
    <property type="protein sequence ID" value="MBI3016287.1"/>
    <property type="molecule type" value="Genomic_DNA"/>
</dbReference>
<dbReference type="HAMAP" id="MF_00815">
    <property type="entry name" value="ATP_synth_gamma_bact"/>
    <property type="match status" value="1"/>
</dbReference>
<dbReference type="GO" id="GO:0042777">
    <property type="term" value="P:proton motive force-driven plasma membrane ATP synthesis"/>
    <property type="evidence" value="ECO:0007669"/>
    <property type="project" value="UniProtKB-UniRule"/>
</dbReference>
<comment type="subcellular location">
    <subcellularLocation>
        <location evidence="11">Cell membrane</location>
        <topology evidence="11">Peripheral membrane protein</topology>
    </subcellularLocation>
    <subcellularLocation>
        <location evidence="2">Membrane</location>
        <topology evidence="2">Peripheral membrane protein</topology>
    </subcellularLocation>
    <subcellularLocation>
        <location evidence="10">Thylakoid</location>
    </subcellularLocation>
</comment>
<evidence type="ECO:0000256" key="1">
    <source>
        <dbReference type="ARBA" id="ARBA00003456"/>
    </source>
</evidence>
<dbReference type="InterPro" id="IPR023632">
    <property type="entry name" value="ATP_synth_F1_gsu_CS"/>
</dbReference>